<dbReference type="InterPro" id="IPR010273">
    <property type="entry name" value="DUF881"/>
</dbReference>
<evidence type="ECO:0000313" key="3">
    <source>
        <dbReference type="Proteomes" id="UP000582231"/>
    </source>
</evidence>
<organism evidence="2 3">
    <name type="scientific">Nocardioides kongjuensis</name>
    <dbReference type="NCBI Taxonomy" id="349522"/>
    <lineage>
        <taxon>Bacteria</taxon>
        <taxon>Bacillati</taxon>
        <taxon>Actinomycetota</taxon>
        <taxon>Actinomycetes</taxon>
        <taxon>Propionibacteriales</taxon>
        <taxon>Nocardioidaceae</taxon>
        <taxon>Nocardioides</taxon>
    </lineage>
</organism>
<evidence type="ECO:0000313" key="2">
    <source>
        <dbReference type="EMBL" id="NYD29715.1"/>
    </source>
</evidence>
<dbReference type="Pfam" id="PF05949">
    <property type="entry name" value="DUF881"/>
    <property type="match status" value="1"/>
</dbReference>
<dbReference type="PANTHER" id="PTHR37313">
    <property type="entry name" value="UPF0749 PROTEIN RV1825"/>
    <property type="match status" value="1"/>
</dbReference>
<accession>A0A852REP9</accession>
<comment type="caution">
    <text evidence="2">The sequence shown here is derived from an EMBL/GenBank/DDBJ whole genome shotgun (WGS) entry which is preliminary data.</text>
</comment>
<evidence type="ECO:0000256" key="1">
    <source>
        <dbReference type="ARBA" id="ARBA00009108"/>
    </source>
</evidence>
<reference evidence="2 3" key="1">
    <citation type="submission" date="2020-07" db="EMBL/GenBank/DDBJ databases">
        <title>Sequencing the genomes of 1000 actinobacteria strains.</title>
        <authorList>
            <person name="Klenk H.-P."/>
        </authorList>
    </citation>
    <scope>NUCLEOTIDE SEQUENCE [LARGE SCALE GENOMIC DNA]</scope>
    <source>
        <strain evidence="2 3">DSM 19082</strain>
    </source>
</reference>
<name>A0A852REP9_9ACTN</name>
<dbReference type="Gene3D" id="3.30.70.1880">
    <property type="entry name" value="Protein of unknown function DUF881"/>
    <property type="match status" value="1"/>
</dbReference>
<dbReference type="GO" id="GO:0005886">
    <property type="term" value="C:plasma membrane"/>
    <property type="evidence" value="ECO:0007669"/>
    <property type="project" value="TreeGrafter"/>
</dbReference>
<gene>
    <name evidence="2" type="ORF">BJ958_001261</name>
</gene>
<dbReference type="PANTHER" id="PTHR37313:SF2">
    <property type="entry name" value="UPF0749 PROTEIN YLXX"/>
    <property type="match status" value="1"/>
</dbReference>
<proteinExistence type="inferred from homology"/>
<sequence>MPELDPEAPEQSPVDRLKAALLRPSRKQLVAAGLLALLGFGAVTQVRTADTDDTYAGLRQQELIDLLDGLAGARQRTETEIDRLDKVAGGLRDDSSKRQTAIDQADAEVDDLNILAGLVPVTGPGLRVTIKEEDGRVRLGSLLDTVQELRTVGAEAIEINGKVRVVAQTSFTEADGGFVVDGERIEAPYSIVAIGEPGALANAMTFALGPKKQLEEDGATVSVQQLRTVDIESVVRRDRPSYAVPDQGQ</sequence>
<dbReference type="AlphaFoldDB" id="A0A852REP9"/>
<keyword evidence="3" id="KW-1185">Reference proteome</keyword>
<dbReference type="RefSeq" id="WP_179726061.1">
    <property type="nucleotide sequence ID" value="NZ_BAABEF010000001.1"/>
</dbReference>
<protein>
    <submittedName>
        <fullName evidence="2">Uncharacterized protein YlxW (UPF0749 family)</fullName>
    </submittedName>
</protein>
<comment type="similarity">
    <text evidence="1">Belongs to the UPF0749 family.</text>
</comment>
<dbReference type="EMBL" id="JACCBF010000001">
    <property type="protein sequence ID" value="NYD29715.1"/>
    <property type="molecule type" value="Genomic_DNA"/>
</dbReference>
<dbReference type="Proteomes" id="UP000582231">
    <property type="component" value="Unassembled WGS sequence"/>
</dbReference>